<proteinExistence type="predicted"/>
<dbReference type="Pfam" id="PF11209">
    <property type="entry name" value="LmeA"/>
    <property type="match status" value="1"/>
</dbReference>
<protein>
    <submittedName>
        <fullName evidence="2">Uncharacterized protein</fullName>
    </submittedName>
</protein>
<reference evidence="2" key="1">
    <citation type="submission" date="2021-02" db="EMBL/GenBank/DDBJ databases">
        <title>Genome-Resolved Metagenomics of a Microbial Community Performing Photosynthetic Biological Nutrient Removal.</title>
        <authorList>
            <person name="Mcdaniel E.A."/>
        </authorList>
    </citation>
    <scope>NUCLEOTIDE SEQUENCE</scope>
    <source>
        <strain evidence="2">UWPOB_OBS1</strain>
    </source>
</reference>
<dbReference type="EMBL" id="JAFLCK010000003">
    <property type="protein sequence ID" value="MBN8659365.1"/>
    <property type="molecule type" value="Genomic_DNA"/>
</dbReference>
<evidence type="ECO:0000256" key="1">
    <source>
        <dbReference type="SAM" id="SignalP"/>
    </source>
</evidence>
<comment type="caution">
    <text evidence="2">The sequence shown here is derived from an EMBL/GenBank/DDBJ whole genome shotgun (WGS) entry which is preliminary data.</text>
</comment>
<evidence type="ECO:0000313" key="3">
    <source>
        <dbReference type="Proteomes" id="UP000664277"/>
    </source>
</evidence>
<keyword evidence="1" id="KW-0732">Signal</keyword>
<sequence>MTATKMNKFPFYTNLAGLLLALTVGTEVSAQPVFNLNNSQPTNQALAAPPLSFVDVNSGRFGKLEISMDDGQFLSGSTDNLHLIARDMDFAQGELKSLDLELKGAHLRDFIVDKLTLSTQGTLSFDSGLLLNQKMLQFRSPAEAQVTALISQESLNKFLKAPTTLNRLSVTAGQPGSILSKLLGLAQGAPNQNGQPGQPGQAGQFGLTMETANISLLKANKINIQAVGKLGLSQLAIPLNAEVESRLFLENGWVQVGDTKLMTAGQEISPQLSQMLVEKINNLSNLGQKSDDIHFSFTDLKVVPGKQLMVTGTAMVNRLRFGRQG</sequence>
<evidence type="ECO:0000313" key="2">
    <source>
        <dbReference type="EMBL" id="MBN8659365.1"/>
    </source>
</evidence>
<dbReference type="Proteomes" id="UP000664277">
    <property type="component" value="Unassembled WGS sequence"/>
</dbReference>
<name>A0A8J7TK19_9BACT</name>
<accession>A0A8J7TK19</accession>
<dbReference type="AlphaFoldDB" id="A0A8J7TK19"/>
<organism evidence="2 3">
    <name type="scientific">Candidatus Obscuribacter phosphatis</name>
    <dbReference type="NCBI Taxonomy" id="1906157"/>
    <lineage>
        <taxon>Bacteria</taxon>
        <taxon>Bacillati</taxon>
        <taxon>Candidatus Melainabacteria</taxon>
        <taxon>Candidatus Obscuribacterales</taxon>
        <taxon>Candidatus Obscuribacteraceae</taxon>
        <taxon>Candidatus Obscuribacter</taxon>
    </lineage>
</organism>
<feature type="chain" id="PRO_5035236777" evidence="1">
    <location>
        <begin position="31"/>
        <end position="325"/>
    </location>
</feature>
<dbReference type="InterPro" id="IPR021373">
    <property type="entry name" value="DUF2993"/>
</dbReference>
<feature type="signal peptide" evidence="1">
    <location>
        <begin position="1"/>
        <end position="30"/>
    </location>
</feature>
<gene>
    <name evidence="2" type="ORF">J0M35_03305</name>
</gene>